<protein>
    <recommendedName>
        <fullName evidence="3">DUF3800 domain-containing protein</fullName>
    </recommendedName>
</protein>
<organism evidence="1 2">
    <name type="scientific">Candidatus Desantisbacteria bacterium CG1_02_38_46</name>
    <dbReference type="NCBI Taxonomy" id="1817893"/>
    <lineage>
        <taxon>Bacteria</taxon>
        <taxon>Candidatus Desantisiibacteriota</taxon>
    </lineage>
</organism>
<accession>A0A1J4SAT0</accession>
<reference evidence="1 2" key="1">
    <citation type="journal article" date="2016" name="Environ. Microbiol.">
        <title>Genomic resolution of a cold subsurface aquifer community provides metabolic insights for novel microbes adapted to high CO concentrations.</title>
        <authorList>
            <person name="Probst A.J."/>
            <person name="Castelle C.J."/>
            <person name="Singh A."/>
            <person name="Brown C.T."/>
            <person name="Anantharaman K."/>
            <person name="Sharon I."/>
            <person name="Hug L.A."/>
            <person name="Burstein D."/>
            <person name="Emerson J.B."/>
            <person name="Thomas B.C."/>
            <person name="Banfield J.F."/>
        </authorList>
    </citation>
    <scope>NUCLEOTIDE SEQUENCE [LARGE SCALE GENOMIC DNA]</scope>
    <source>
        <strain evidence="1">CG1_02_38_46</strain>
    </source>
</reference>
<evidence type="ECO:0008006" key="3">
    <source>
        <dbReference type="Google" id="ProtNLM"/>
    </source>
</evidence>
<dbReference type="InterPro" id="IPR024524">
    <property type="entry name" value="DUF3800"/>
</dbReference>
<gene>
    <name evidence="1" type="ORF">AUJ66_05995</name>
</gene>
<dbReference type="STRING" id="1817893.AUJ66_05995"/>
<dbReference type="EMBL" id="MNUO01000093">
    <property type="protein sequence ID" value="OIN96507.1"/>
    <property type="molecule type" value="Genomic_DNA"/>
</dbReference>
<comment type="caution">
    <text evidence="1">The sequence shown here is derived from an EMBL/GenBank/DDBJ whole genome shotgun (WGS) entry which is preliminary data.</text>
</comment>
<evidence type="ECO:0000313" key="2">
    <source>
        <dbReference type="Proteomes" id="UP000182278"/>
    </source>
</evidence>
<evidence type="ECO:0000313" key="1">
    <source>
        <dbReference type="EMBL" id="OIN96507.1"/>
    </source>
</evidence>
<sequence>MLIYFDESYDEQHAYLLLGALFNPHPRFLHRKICEIKKENKFYLRNGRFREIKYFYCKNEESLKVSKLAIDAFFESTSWFRCIVIKEMNLSYFGAPYESENIKKARAYKKFAELLLAHNTEKTYMGILLTDRLTRCRGDLFVERMKECFCVPNQNYSMGKPIPTLTRIEEVDSCLDQYQVLQICDLLLGCVTNNLVPPKNKYKKALREYLIKKLGAKDLLPITWDRYSKTYVETYFPKFNIWYFKPSEKEKLRCDSGSTDSQVNPTSPTIP</sequence>
<dbReference type="Proteomes" id="UP000182278">
    <property type="component" value="Unassembled WGS sequence"/>
</dbReference>
<dbReference type="Pfam" id="PF12686">
    <property type="entry name" value="DUF3800"/>
    <property type="match status" value="1"/>
</dbReference>
<proteinExistence type="predicted"/>
<name>A0A1J4SAT0_9BACT</name>
<dbReference type="AlphaFoldDB" id="A0A1J4SAT0"/>